<evidence type="ECO:0000259" key="2">
    <source>
        <dbReference type="Pfam" id="PF12969"/>
    </source>
</evidence>
<dbReference type="Proteomes" id="UP001152599">
    <property type="component" value="Unassembled WGS sequence"/>
</dbReference>
<keyword evidence="4" id="KW-1185">Reference proteome</keyword>
<dbReference type="EMBL" id="JANCMU010000001">
    <property type="protein sequence ID" value="MDG4945301.1"/>
    <property type="molecule type" value="Genomic_DNA"/>
</dbReference>
<dbReference type="Gene3D" id="2.60.40.3140">
    <property type="match status" value="1"/>
</dbReference>
<feature type="domain" description="DUF3857" evidence="2">
    <location>
        <begin position="106"/>
        <end position="214"/>
    </location>
</feature>
<name>A0A9X4RU50_9FLAO</name>
<evidence type="ECO:0000259" key="1">
    <source>
        <dbReference type="Pfam" id="PF01841"/>
    </source>
</evidence>
<feature type="domain" description="Transglutaminase-like" evidence="1">
    <location>
        <begin position="299"/>
        <end position="397"/>
    </location>
</feature>
<dbReference type="Pfam" id="PF12969">
    <property type="entry name" value="DUF3857"/>
    <property type="match status" value="1"/>
</dbReference>
<dbReference type="Gene3D" id="2.60.120.1130">
    <property type="match status" value="1"/>
</dbReference>
<dbReference type="InterPro" id="IPR024618">
    <property type="entry name" value="DUF3857"/>
</dbReference>
<organism evidence="3 4">
    <name type="scientific">Profundicola chukchiensis</name>
    <dbReference type="NCBI Taxonomy" id="2961959"/>
    <lineage>
        <taxon>Bacteria</taxon>
        <taxon>Pseudomonadati</taxon>
        <taxon>Bacteroidota</taxon>
        <taxon>Flavobacteriia</taxon>
        <taxon>Flavobacteriales</taxon>
        <taxon>Weeksellaceae</taxon>
        <taxon>Profundicola</taxon>
    </lineage>
</organism>
<dbReference type="Gene3D" id="3.10.620.30">
    <property type="match status" value="1"/>
</dbReference>
<dbReference type="Pfam" id="PF01841">
    <property type="entry name" value="Transglut_core"/>
    <property type="match status" value="1"/>
</dbReference>
<protein>
    <submittedName>
        <fullName evidence="3">DUF3857 domain-containing protein</fullName>
    </submittedName>
</protein>
<evidence type="ECO:0000313" key="3">
    <source>
        <dbReference type="EMBL" id="MDG4945301.1"/>
    </source>
</evidence>
<proteinExistence type="predicted"/>
<sequence>MNRILLLLLLFIFANSYAQVKFGNISKEELAQSKSELEPEAAAEIISKVGRYEVAYNKVTEAFEVNKEVEVRIKVYDKDKTPTHLLNMQVPTYIMESSKEKIFGVRASTYNLEDGKIKETKVGRSDIFTEKMSDYLEVHKLAFPNVKNGSILEYKYTINTTRFFDLDTWFIQDEVPVKYNRFYIQYPEFFIYQKDFRGGFAENIKTNRKRSDFTFSNITEELVYENLAALKEEPFVQNTDNLKTSIRYELQEYSNPGLGYQNFSKTWSQIVKDLYDSSSYGGELRGNNFLDGDVDLFKSISDPTERMNAIFEFVKENYTWNKYLGLSPDKGTRKTFREKTGNGTDLNFILISMLRKSGFDAYPVVLSTVENGMLNYFPTKQKLNHTITGVLLDGESFIMDPTEKLSKINMLPRRDLNFVGYMMMDGGSYKEVNLVNQITSEIKNTIIYEIKDEMVNGNFIQTKTNYFAMNDLRRKANDESNFEKNIASGFDVDITGFTARENAQKDAIRYQVDFQDSKGVEMIGNKMFIKPLLFTATKSNAFKFKNEERQYPLEFGTPMTYLTNIKFSLPEGYEVESLPEPKKVLLSQNAGGYSIEFNQEDDHIVAQALLHIGYSVLPQSFYKEVRNMFEKMIEVENEQIILQKK</sequence>
<gene>
    <name evidence="3" type="ORF">NMK71_02650</name>
</gene>
<comment type="caution">
    <text evidence="3">The sequence shown here is derived from an EMBL/GenBank/DDBJ whole genome shotgun (WGS) entry which is preliminary data.</text>
</comment>
<dbReference type="RefSeq" id="WP_304419962.1">
    <property type="nucleotide sequence ID" value="NZ_JANCMU010000001.1"/>
</dbReference>
<reference evidence="3" key="1">
    <citation type="submission" date="2022-07" db="EMBL/GenBank/DDBJ databases">
        <title>Description and genome-wide analysis of Profundicola chukchiensis gen. nov., sp. nov., marine bacteria isolated from bottom sediments of the Chukchi Sea.</title>
        <authorList>
            <person name="Romanenko L."/>
            <person name="Otstavnykh N."/>
            <person name="Kurilenko V."/>
            <person name="Eremeev V."/>
            <person name="Velansky P."/>
            <person name="Mikhailov V."/>
            <person name="Isaeva M."/>
        </authorList>
    </citation>
    <scope>NUCLEOTIDE SEQUENCE</scope>
    <source>
        <strain evidence="3">KMM 9713</strain>
    </source>
</reference>
<dbReference type="AlphaFoldDB" id="A0A9X4RU50"/>
<evidence type="ECO:0000313" key="4">
    <source>
        <dbReference type="Proteomes" id="UP001152599"/>
    </source>
</evidence>
<accession>A0A9X4RU50</accession>
<dbReference type="SUPFAM" id="SSF54001">
    <property type="entry name" value="Cysteine proteinases"/>
    <property type="match status" value="1"/>
</dbReference>
<dbReference type="InterPro" id="IPR002931">
    <property type="entry name" value="Transglutaminase-like"/>
</dbReference>
<dbReference type="InterPro" id="IPR038765">
    <property type="entry name" value="Papain-like_cys_pep_sf"/>
</dbReference>